<keyword evidence="2" id="KW-0255">Endonuclease</keyword>
<keyword evidence="3" id="KW-1185">Reference proteome</keyword>
<feature type="domain" description="AAA+ ATPase" evidence="1">
    <location>
        <begin position="22"/>
        <end position="266"/>
    </location>
</feature>
<comment type="caution">
    <text evidence="2">The sequence shown here is derived from an EMBL/GenBank/DDBJ whole genome shotgun (WGS) entry which is preliminary data.</text>
</comment>
<dbReference type="PANTHER" id="PTHR43581">
    <property type="entry name" value="ATP/GTP PHOSPHATASE"/>
    <property type="match status" value="1"/>
</dbReference>
<dbReference type="InterPro" id="IPR051396">
    <property type="entry name" value="Bact_Antivir_Def_Nuclease"/>
</dbReference>
<evidence type="ECO:0000313" key="2">
    <source>
        <dbReference type="EMBL" id="MFC4158931.1"/>
    </source>
</evidence>
<dbReference type="PANTHER" id="PTHR43581:SF4">
    <property type="entry name" value="ATP_GTP PHOSPHATASE"/>
    <property type="match status" value="1"/>
</dbReference>
<dbReference type="SMART" id="SM00382">
    <property type="entry name" value="AAA"/>
    <property type="match status" value="1"/>
</dbReference>
<dbReference type="EMBL" id="JBHSBU010000001">
    <property type="protein sequence ID" value="MFC4158931.1"/>
    <property type="molecule type" value="Genomic_DNA"/>
</dbReference>
<dbReference type="InterPro" id="IPR027417">
    <property type="entry name" value="P-loop_NTPase"/>
</dbReference>
<evidence type="ECO:0000313" key="3">
    <source>
        <dbReference type="Proteomes" id="UP001595791"/>
    </source>
</evidence>
<proteinExistence type="predicted"/>
<protein>
    <submittedName>
        <fullName evidence="2">ATP-dependent endonuclease</fullName>
    </submittedName>
</protein>
<accession>A0ABV8MNP6</accession>
<reference evidence="3" key="1">
    <citation type="journal article" date="2019" name="Int. J. Syst. Evol. Microbiol.">
        <title>The Global Catalogue of Microorganisms (GCM) 10K type strain sequencing project: providing services to taxonomists for standard genome sequencing and annotation.</title>
        <authorList>
            <consortium name="The Broad Institute Genomics Platform"/>
            <consortium name="The Broad Institute Genome Sequencing Center for Infectious Disease"/>
            <person name="Wu L."/>
            <person name="Ma J."/>
        </authorList>
    </citation>
    <scope>NUCLEOTIDE SEQUENCE [LARGE SCALE GENOMIC DNA]</scope>
    <source>
        <strain evidence="3">LMG 29894</strain>
    </source>
</reference>
<sequence length="504" mass="57136">MANSIIIRNLKHIKRLEFEVPGKGVYLLSGRNGSGKSTVLACLMRIKNSHAFAKHFIRSYHSSGLDDFTGAEVIYRVNDMEVVYTYGGKRWVPRPRSKRKLLDNFGYPEVFYIGATADRITPRTEDFLVRRTKDADPEIVLTANTILGTEKFSGLKTVNLTTGAGNSVFVLECKGEGGIKYFSEKNFSLGELCVLKLVKHLQKCVGKSLVLIDELELALHPRAQIELLRYLVEIAEKKELTVIFSTHSVSLLKNVKRQQIIFLDSNEGIVEMVKNCYPTYVLGNITFDEEPTPDGVIYVEDEAARWLCEALLRLWANVVFEEKAALTPVVKVIPVGPFMNTARMLSGSQGVFPCSTVLMAVLDEDVKNESVRGWEESKNYERLGEFADYNERIKYLPCTPEVGLVDYLSRDIAGANRSLKDFFGGHKELVSRLDFKDMSTMSEKGKRDTCKSTLRDIFQRIGADYNVGNERVQSIFYEILAEWLFCDKKDDVMKLFSVLNRKSR</sequence>
<dbReference type="GO" id="GO:0004519">
    <property type="term" value="F:endonuclease activity"/>
    <property type="evidence" value="ECO:0007669"/>
    <property type="project" value="UniProtKB-KW"/>
</dbReference>
<dbReference type="InterPro" id="IPR003593">
    <property type="entry name" value="AAA+_ATPase"/>
</dbReference>
<dbReference type="CDD" id="cd00267">
    <property type="entry name" value="ABC_ATPase"/>
    <property type="match status" value="2"/>
</dbReference>
<organism evidence="2 3">
    <name type="scientific">Chitinimonas lacunae</name>
    <dbReference type="NCBI Taxonomy" id="1963018"/>
    <lineage>
        <taxon>Bacteria</taxon>
        <taxon>Pseudomonadati</taxon>
        <taxon>Pseudomonadota</taxon>
        <taxon>Betaproteobacteria</taxon>
        <taxon>Neisseriales</taxon>
        <taxon>Chitinibacteraceae</taxon>
        <taxon>Chitinimonas</taxon>
    </lineage>
</organism>
<dbReference type="Pfam" id="PF13304">
    <property type="entry name" value="AAA_21"/>
    <property type="match status" value="1"/>
</dbReference>
<dbReference type="SUPFAM" id="SSF52540">
    <property type="entry name" value="P-loop containing nucleoside triphosphate hydrolases"/>
    <property type="match status" value="1"/>
</dbReference>
<name>A0ABV8MNP6_9NEIS</name>
<dbReference type="Gene3D" id="3.40.50.300">
    <property type="entry name" value="P-loop containing nucleotide triphosphate hydrolases"/>
    <property type="match status" value="2"/>
</dbReference>
<gene>
    <name evidence="2" type="ORF">ACFOW7_06110</name>
</gene>
<dbReference type="InterPro" id="IPR003959">
    <property type="entry name" value="ATPase_AAA_core"/>
</dbReference>
<keyword evidence="2" id="KW-0540">Nuclease</keyword>
<dbReference type="RefSeq" id="WP_378162135.1">
    <property type="nucleotide sequence ID" value="NZ_JBHSBU010000001.1"/>
</dbReference>
<keyword evidence="2" id="KW-0378">Hydrolase</keyword>
<dbReference type="Proteomes" id="UP001595791">
    <property type="component" value="Unassembled WGS sequence"/>
</dbReference>
<evidence type="ECO:0000259" key="1">
    <source>
        <dbReference type="SMART" id="SM00382"/>
    </source>
</evidence>